<sequence>MHIFNNIRTTHAAAGTELFYGASSVFSLLQHLDVHLPSQATPVPHPQPGVDEVHDGDESIQRYNYQNIAFDCIPQPTCRATQSVFIGQDLARASLRNFLLTAHHLTPFLEPEKLSLTLEKLYIPSENSSLEQADRALVVVAMATGAALAKDNPCREHLLAQARAETESMLYAISLRAVQVALLMAQCEFESGNPNISYLQLGSAVRKAFAAGIHRATSLEAKQTMWALYCAESMVCFMIGRNPSMTEDDIVAPTLEQPSYMGSFVRLCTIVRSAYRIYRPDTTMTVANDMSRANSVYQQLLEFSSTLKEDLSLEIGGQLYALTGEALSWHVTISYLYHFTILIVYRPFVLLASELRRRQQTSGRRPNLVVEAVDLNPAVRACLNSAQSIVLLSESLFSLQIGVEGFYNHAFFLESACFVLVLAAVYDHGNENELGGAVRERHVELVRTGLALVRRLGSSLSREPIRSIAAALEQMLARVNALRNSNARRGAGAAGDDAVQGDVVAVANAEEEGEGNGHHRMSPAAPAFGQGGAAAAAAAVPLHGGGSGGGGGESSDDVLDELWSMTDWDMSFPLLDFQSYAPR</sequence>
<comment type="subcellular location">
    <subcellularLocation>
        <location evidence="1">Nucleus</location>
    </subcellularLocation>
</comment>
<organism evidence="6 7">
    <name type="scientific">Lasiodiplodia hormozganensis</name>
    <dbReference type="NCBI Taxonomy" id="869390"/>
    <lineage>
        <taxon>Eukaryota</taxon>
        <taxon>Fungi</taxon>
        <taxon>Dikarya</taxon>
        <taxon>Ascomycota</taxon>
        <taxon>Pezizomycotina</taxon>
        <taxon>Dothideomycetes</taxon>
        <taxon>Dothideomycetes incertae sedis</taxon>
        <taxon>Botryosphaeriales</taxon>
        <taxon>Botryosphaeriaceae</taxon>
        <taxon>Lasiodiplodia</taxon>
    </lineage>
</organism>
<dbReference type="PANTHER" id="PTHR46910:SF3">
    <property type="entry name" value="HALOTOLERANCE PROTEIN 9-RELATED"/>
    <property type="match status" value="1"/>
</dbReference>
<dbReference type="GO" id="GO:0008270">
    <property type="term" value="F:zinc ion binding"/>
    <property type="evidence" value="ECO:0007669"/>
    <property type="project" value="InterPro"/>
</dbReference>
<evidence type="ECO:0000313" key="7">
    <source>
        <dbReference type="Proteomes" id="UP001175001"/>
    </source>
</evidence>
<keyword evidence="3" id="KW-0238">DNA-binding</keyword>
<dbReference type="GO" id="GO:0005634">
    <property type="term" value="C:nucleus"/>
    <property type="evidence" value="ECO:0007669"/>
    <property type="project" value="UniProtKB-SubCell"/>
</dbReference>
<dbReference type="InterPro" id="IPR050987">
    <property type="entry name" value="AtrR-like"/>
</dbReference>
<evidence type="ECO:0000256" key="2">
    <source>
        <dbReference type="ARBA" id="ARBA00022723"/>
    </source>
</evidence>
<dbReference type="CDD" id="cd12148">
    <property type="entry name" value="fungal_TF_MHR"/>
    <property type="match status" value="1"/>
</dbReference>
<dbReference type="Pfam" id="PF04082">
    <property type="entry name" value="Fungal_trans"/>
    <property type="match status" value="1"/>
</dbReference>
<keyword evidence="7" id="KW-1185">Reference proteome</keyword>
<comment type="caution">
    <text evidence="6">The sequence shown here is derived from an EMBL/GenBank/DDBJ whole genome shotgun (WGS) entry which is preliminary data.</text>
</comment>
<dbReference type="GO" id="GO:0003677">
    <property type="term" value="F:DNA binding"/>
    <property type="evidence" value="ECO:0007669"/>
    <property type="project" value="UniProtKB-KW"/>
</dbReference>
<dbReference type="GO" id="GO:0006351">
    <property type="term" value="P:DNA-templated transcription"/>
    <property type="evidence" value="ECO:0007669"/>
    <property type="project" value="InterPro"/>
</dbReference>
<dbReference type="AlphaFoldDB" id="A0AA39XZ46"/>
<name>A0AA39XZ46_9PEZI</name>
<reference evidence="6" key="1">
    <citation type="submission" date="2023-06" db="EMBL/GenBank/DDBJ databases">
        <title>Multi-omics analyses reveal the molecular pathogenesis toolkit of Lasiodiplodia hormozganensis, a cross-kingdom pathogen.</title>
        <authorList>
            <person name="Felix C."/>
            <person name="Meneses R."/>
            <person name="Goncalves M.F.M."/>
            <person name="Tilleman L."/>
            <person name="Duarte A.S."/>
            <person name="Jorrin-Novo J.V."/>
            <person name="Van De Peer Y."/>
            <person name="Deforce D."/>
            <person name="Van Nieuwerburgh F."/>
            <person name="Esteves A.C."/>
            <person name="Alves A."/>
        </authorList>
    </citation>
    <scope>NUCLEOTIDE SEQUENCE</scope>
    <source>
        <strain evidence="6">CBS 339.90</strain>
    </source>
</reference>
<gene>
    <name evidence="6" type="ORF">DIS24_g9020</name>
</gene>
<evidence type="ECO:0000256" key="1">
    <source>
        <dbReference type="ARBA" id="ARBA00004123"/>
    </source>
</evidence>
<dbReference type="PANTHER" id="PTHR46910">
    <property type="entry name" value="TRANSCRIPTION FACTOR PDR1"/>
    <property type="match status" value="1"/>
</dbReference>
<protein>
    <recommendedName>
        <fullName evidence="5">Xylanolytic transcriptional activator regulatory domain-containing protein</fullName>
    </recommendedName>
</protein>
<dbReference type="EMBL" id="JAUJDW010000074">
    <property type="protein sequence ID" value="KAK0642460.1"/>
    <property type="molecule type" value="Genomic_DNA"/>
</dbReference>
<evidence type="ECO:0000313" key="6">
    <source>
        <dbReference type="EMBL" id="KAK0642460.1"/>
    </source>
</evidence>
<evidence type="ECO:0000259" key="5">
    <source>
        <dbReference type="SMART" id="SM00906"/>
    </source>
</evidence>
<accession>A0AA39XZ46</accession>
<feature type="domain" description="Xylanolytic transcriptional activator regulatory" evidence="5">
    <location>
        <begin position="197"/>
        <end position="259"/>
    </location>
</feature>
<evidence type="ECO:0000256" key="3">
    <source>
        <dbReference type="ARBA" id="ARBA00023125"/>
    </source>
</evidence>
<dbReference type="GO" id="GO:0003700">
    <property type="term" value="F:DNA-binding transcription factor activity"/>
    <property type="evidence" value="ECO:0007669"/>
    <property type="project" value="InterPro"/>
</dbReference>
<dbReference type="SMART" id="SM00906">
    <property type="entry name" value="Fungal_trans"/>
    <property type="match status" value="1"/>
</dbReference>
<keyword evidence="2" id="KW-0479">Metal-binding</keyword>
<evidence type="ECO:0000256" key="4">
    <source>
        <dbReference type="ARBA" id="ARBA00023242"/>
    </source>
</evidence>
<keyword evidence="4" id="KW-0539">Nucleus</keyword>
<proteinExistence type="predicted"/>
<dbReference type="Proteomes" id="UP001175001">
    <property type="component" value="Unassembled WGS sequence"/>
</dbReference>
<dbReference type="InterPro" id="IPR007219">
    <property type="entry name" value="XnlR_reg_dom"/>
</dbReference>